<reference evidence="5 8" key="1">
    <citation type="submission" date="2017-01" db="EMBL/GenBank/DDBJ databases">
        <title>Complete Genome Sequence of Vibrio vulnificus FORC_053.</title>
        <authorList>
            <consortium name="Food-borne Pathogen Omics Research Center"/>
            <person name="Chung H.Y."/>
            <person name="Na E.J."/>
            <person name="Song J.S."/>
            <person name="Kim H."/>
            <person name="Lee J.-H."/>
            <person name="Ryu S."/>
            <person name="Choi S.H."/>
        </authorList>
    </citation>
    <scope>NUCLEOTIDE SEQUENCE [LARGE SCALE GENOMIC DNA]</scope>
    <source>
        <strain evidence="5 8">FORC_053</strain>
    </source>
</reference>
<evidence type="ECO:0000313" key="8">
    <source>
        <dbReference type="Proteomes" id="UP000263418"/>
    </source>
</evidence>
<dbReference type="EMBL" id="CP019290">
    <property type="protein sequence ID" value="AXX59458.1"/>
    <property type="molecule type" value="Genomic_DNA"/>
</dbReference>
<evidence type="ECO:0000313" key="5">
    <source>
        <dbReference type="EMBL" id="AXX59458.1"/>
    </source>
</evidence>
<evidence type="ECO:0000313" key="6">
    <source>
        <dbReference type="EMBL" id="POB41813.1"/>
    </source>
</evidence>
<dbReference type="InterPro" id="IPR051531">
    <property type="entry name" value="N-acetyltransferase"/>
</dbReference>
<keyword evidence="2" id="KW-0012">Acyltransferase</keyword>
<dbReference type="Proteomes" id="UP000263418">
    <property type="component" value="Chromosome 1"/>
</dbReference>
<dbReference type="PANTHER" id="PTHR43792:SF8">
    <property type="entry name" value="[RIBOSOMAL PROTEIN US5]-ALANINE N-ACETYLTRANSFERASE"/>
    <property type="match status" value="1"/>
</dbReference>
<dbReference type="Proteomes" id="UP000237466">
    <property type="component" value="Unassembled WGS sequence"/>
</dbReference>
<dbReference type="InterPro" id="IPR016181">
    <property type="entry name" value="Acyl_CoA_acyltransferase"/>
</dbReference>
<comment type="similarity">
    <text evidence="3">Belongs to the acetyltransferase family. RimJ subfamily.</text>
</comment>
<evidence type="ECO:0000256" key="2">
    <source>
        <dbReference type="ARBA" id="ARBA00023315"/>
    </source>
</evidence>
<feature type="domain" description="N-acetyltransferase" evidence="4">
    <location>
        <begin position="15"/>
        <end position="185"/>
    </location>
</feature>
<dbReference type="OMA" id="AACIPDN"/>
<evidence type="ECO:0000256" key="1">
    <source>
        <dbReference type="ARBA" id="ARBA00022679"/>
    </source>
</evidence>
<accession>A0A1W6M4V5</accession>
<dbReference type="GO" id="GO:0008999">
    <property type="term" value="F:protein-N-terminal-alanine acetyltransferase activity"/>
    <property type="evidence" value="ECO:0007669"/>
    <property type="project" value="TreeGrafter"/>
</dbReference>
<dbReference type="SUPFAM" id="SSF55729">
    <property type="entry name" value="Acyl-CoA N-acyltransferases (Nat)"/>
    <property type="match status" value="1"/>
</dbReference>
<dbReference type="AlphaFoldDB" id="A0A1W6M4V5"/>
<dbReference type="NCBIfam" id="NF008072">
    <property type="entry name" value="PRK10809.1"/>
    <property type="match status" value="1"/>
</dbReference>
<keyword evidence="6" id="KW-0687">Ribonucleoprotein</keyword>
<dbReference type="RefSeq" id="WP_011080141.1">
    <property type="nucleotide sequence ID" value="NZ_AP026552.1"/>
</dbReference>
<dbReference type="PROSITE" id="PS51186">
    <property type="entry name" value="GNAT"/>
    <property type="match status" value="1"/>
</dbReference>
<name>A0A1W6M4V5_VIBVL</name>
<evidence type="ECO:0000256" key="3">
    <source>
        <dbReference type="ARBA" id="ARBA00038502"/>
    </source>
</evidence>
<sequence>MGADQHFIYQVDEGLVLRTVNVSDAAMVSQYFQRNQTFLKPWEPTREASFFTEAGWAQKLIKLHELHRMKLGFYCVLIEEQTNEMVGTISFSNLSKFPFYACNVGYSLAEEAQGKGYMRRGLKMACDYMFEQLNLHRIQAAYMPHNHRSAGVLEHLGFCKEGFAHSYLLIDGQWQDHVLTSLINPNWRVEK</sequence>
<gene>
    <name evidence="6" type="ORF">CRN52_22750</name>
    <name evidence="5" type="ORF">FORC53_1119</name>
</gene>
<dbReference type="Gene3D" id="3.40.630.30">
    <property type="match status" value="1"/>
</dbReference>
<evidence type="ECO:0000313" key="7">
    <source>
        <dbReference type="Proteomes" id="UP000237466"/>
    </source>
</evidence>
<reference evidence="6 7" key="2">
    <citation type="journal article" date="2018" name="Front. Microbiol.">
        <title>Phylogeny of Vibrio vulnificus from the Analysis of the Core-Genome: Implications for Intra-Species Taxonomy.</title>
        <authorList>
            <person name="Roig F.J."/>
            <person name="Gonzalez-Candelas F."/>
            <person name="Sanjuan E."/>
            <person name="Fouz B."/>
            <person name="Feil E.J."/>
            <person name="Llorens C."/>
            <person name="Baker-Austin C."/>
            <person name="Oliver J.D."/>
            <person name="Danin-Poleg Y."/>
            <person name="Gibas C.J."/>
            <person name="Kashi Y."/>
            <person name="Gulig P.A."/>
            <person name="Morrison S.S."/>
            <person name="Amaro C."/>
        </authorList>
    </citation>
    <scope>NUCLEOTIDE SEQUENCE [LARGE SCALE GENOMIC DNA]</scope>
    <source>
        <strain evidence="6 7">CECT4608</strain>
    </source>
</reference>
<dbReference type="InterPro" id="IPR000182">
    <property type="entry name" value="GNAT_dom"/>
</dbReference>
<dbReference type="Pfam" id="PF13302">
    <property type="entry name" value="Acetyltransf_3"/>
    <property type="match status" value="1"/>
</dbReference>
<keyword evidence="6" id="KW-0689">Ribosomal protein</keyword>
<dbReference type="GO" id="GO:0005840">
    <property type="term" value="C:ribosome"/>
    <property type="evidence" value="ECO:0007669"/>
    <property type="project" value="UniProtKB-KW"/>
</dbReference>
<organism evidence="6 7">
    <name type="scientific">Vibrio vulnificus</name>
    <dbReference type="NCBI Taxonomy" id="672"/>
    <lineage>
        <taxon>Bacteria</taxon>
        <taxon>Pseudomonadati</taxon>
        <taxon>Pseudomonadota</taxon>
        <taxon>Gammaproteobacteria</taxon>
        <taxon>Vibrionales</taxon>
        <taxon>Vibrionaceae</taxon>
        <taxon>Vibrio</taxon>
    </lineage>
</organism>
<dbReference type="EMBL" id="PDGH01000146">
    <property type="protein sequence ID" value="POB41813.1"/>
    <property type="molecule type" value="Genomic_DNA"/>
</dbReference>
<keyword evidence="1 6" id="KW-0808">Transferase</keyword>
<protein>
    <submittedName>
        <fullName evidence="6">30S ribosomal protein S5 alanine N-acetyltransferase</fullName>
    </submittedName>
    <submittedName>
        <fullName evidence="5">Ribosomal-protein-S5p-alanine acetyltransferase</fullName>
    </submittedName>
</protein>
<dbReference type="PANTHER" id="PTHR43792">
    <property type="entry name" value="GNAT FAMILY, PUTATIVE (AFU_ORTHOLOGUE AFUA_3G00765)-RELATED-RELATED"/>
    <property type="match status" value="1"/>
</dbReference>
<dbReference type="GO" id="GO:0005737">
    <property type="term" value="C:cytoplasm"/>
    <property type="evidence" value="ECO:0007669"/>
    <property type="project" value="TreeGrafter"/>
</dbReference>
<proteinExistence type="inferred from homology"/>
<evidence type="ECO:0000259" key="4">
    <source>
        <dbReference type="PROSITE" id="PS51186"/>
    </source>
</evidence>